<reference evidence="2 3" key="1">
    <citation type="journal article" date="2019" name="Environ. Microbiol.">
        <title>Species interactions and distinct microbial communities in high Arctic permafrost affected cryosols are associated with the CH4 and CO2 gas fluxes.</title>
        <authorList>
            <person name="Altshuler I."/>
            <person name="Hamel J."/>
            <person name="Turney S."/>
            <person name="Magnuson E."/>
            <person name="Levesque R."/>
            <person name="Greer C."/>
            <person name="Whyte L.G."/>
        </authorList>
    </citation>
    <scope>NUCLEOTIDE SEQUENCE [LARGE SCALE GENOMIC DNA]</scope>
    <source>
        <strain evidence="2 3">42</strain>
    </source>
</reference>
<comment type="caution">
    <text evidence="2">The sequence shown here is derived from an EMBL/GenBank/DDBJ whole genome shotgun (WGS) entry which is preliminary data.</text>
</comment>
<evidence type="ECO:0000313" key="3">
    <source>
        <dbReference type="Proteomes" id="UP000319700"/>
    </source>
</evidence>
<dbReference type="RefSeq" id="WP_140508382.1">
    <property type="nucleotide sequence ID" value="NZ_RCZH01000009.1"/>
</dbReference>
<gene>
    <name evidence="2" type="ORF">EAH81_14960</name>
</gene>
<evidence type="ECO:0000313" key="2">
    <source>
        <dbReference type="EMBL" id="TPG38911.1"/>
    </source>
</evidence>
<keyword evidence="1" id="KW-1133">Transmembrane helix</keyword>
<feature type="transmembrane region" description="Helical" evidence="1">
    <location>
        <begin position="27"/>
        <end position="48"/>
    </location>
</feature>
<name>A0A502ES05_9FLAO</name>
<accession>A0A502ES05</accession>
<evidence type="ECO:0000256" key="1">
    <source>
        <dbReference type="SAM" id="Phobius"/>
    </source>
</evidence>
<keyword evidence="3" id="KW-1185">Reference proteome</keyword>
<protein>
    <submittedName>
        <fullName evidence="2">Superinfection immunity protein</fullName>
    </submittedName>
</protein>
<keyword evidence="1" id="KW-0812">Transmembrane</keyword>
<dbReference type="AlphaFoldDB" id="A0A502ES05"/>
<proteinExistence type="predicted"/>
<keyword evidence="1" id="KW-0472">Membrane</keyword>
<dbReference type="OrthoDB" id="9814116at2"/>
<organism evidence="2 3">
    <name type="scientific">Flavobacterium pectinovorum</name>
    <dbReference type="NCBI Taxonomy" id="29533"/>
    <lineage>
        <taxon>Bacteria</taxon>
        <taxon>Pseudomonadati</taxon>
        <taxon>Bacteroidota</taxon>
        <taxon>Flavobacteriia</taxon>
        <taxon>Flavobacteriales</taxon>
        <taxon>Flavobacteriaceae</taxon>
        <taxon>Flavobacterium</taxon>
    </lineage>
</organism>
<dbReference type="Proteomes" id="UP000319700">
    <property type="component" value="Unassembled WGS sequence"/>
</dbReference>
<dbReference type="EMBL" id="RCZH01000009">
    <property type="protein sequence ID" value="TPG38911.1"/>
    <property type="molecule type" value="Genomic_DNA"/>
</dbReference>
<sequence length="85" mass="9893">MAGIVLLFVYFIPSIISWNKKNSKFLLVCNLFMGWTGIGWFISLLWALNINRQHALIIAQEKKKKKQDRKEAKRKILLDTDSADL</sequence>
<dbReference type="Pfam" id="PF14373">
    <property type="entry name" value="Imm_superinfect"/>
    <property type="match status" value="1"/>
</dbReference>
<dbReference type="InterPro" id="IPR016410">
    <property type="entry name" value="Phage_imm"/>
</dbReference>